<dbReference type="Proteomes" id="UP001632037">
    <property type="component" value="Unassembled WGS sequence"/>
</dbReference>
<dbReference type="EMBL" id="JBIMZQ010000003">
    <property type="protein sequence ID" value="KAL3672766.1"/>
    <property type="molecule type" value="Genomic_DNA"/>
</dbReference>
<evidence type="ECO:0000256" key="1">
    <source>
        <dbReference type="SAM" id="Phobius"/>
    </source>
</evidence>
<gene>
    <name evidence="2" type="ORF">V7S43_002058</name>
</gene>
<comment type="caution">
    <text evidence="2">The sequence shown here is derived from an EMBL/GenBank/DDBJ whole genome shotgun (WGS) entry which is preliminary data.</text>
</comment>
<feature type="transmembrane region" description="Helical" evidence="1">
    <location>
        <begin position="247"/>
        <end position="266"/>
    </location>
</feature>
<dbReference type="AlphaFoldDB" id="A0ABD3G2H7"/>
<evidence type="ECO:0000313" key="3">
    <source>
        <dbReference type="Proteomes" id="UP001632037"/>
    </source>
</evidence>
<keyword evidence="3" id="KW-1185">Reference proteome</keyword>
<reference evidence="2 3" key="1">
    <citation type="submission" date="2024-09" db="EMBL/GenBank/DDBJ databases">
        <title>Genome sequencing and assembly of Phytophthora oleae, isolate VK10A, causative agent of rot of olive drupes.</title>
        <authorList>
            <person name="Conti Taguali S."/>
            <person name="Riolo M."/>
            <person name="La Spada F."/>
            <person name="Cacciola S.O."/>
            <person name="Dionisio G."/>
        </authorList>
    </citation>
    <scope>NUCLEOTIDE SEQUENCE [LARGE SCALE GENOMIC DNA]</scope>
    <source>
        <strain evidence="2 3">VK10A</strain>
    </source>
</reference>
<organism evidence="2 3">
    <name type="scientific">Phytophthora oleae</name>
    <dbReference type="NCBI Taxonomy" id="2107226"/>
    <lineage>
        <taxon>Eukaryota</taxon>
        <taxon>Sar</taxon>
        <taxon>Stramenopiles</taxon>
        <taxon>Oomycota</taxon>
        <taxon>Peronosporomycetes</taxon>
        <taxon>Peronosporales</taxon>
        <taxon>Peronosporaceae</taxon>
        <taxon>Phytophthora</taxon>
    </lineage>
</organism>
<accession>A0ABD3G2H7</accession>
<sequence length="504" mass="58029">MRSYLKFMTPHKITAMLLEPSGVEHNTTLLASLCPIRELYIAQVRWNIEPIYYYEIEQGRLCHFIIPQYNIHGNYLLGPRKAKASSNTPTTCMNDTFPLEYYFYHGSIGYYAFYEEAEGTYCDLDKTAYVRVRGLGTYDINGANLVTDTGDDSYRKSYWYSIICGLWLLYRFIQMKRCYVMCTRYARRCHLTREPINRRMAVVYVQENLRLTAHGATNWHRFIMLYLVVEGLMSDLFMLIAQDGILVKIQCISLGYNLSGVLLLVYEIIENMKWLSEKWRIFFKRLIFCYEASMLGELLSVVGLQYYITGLNRSSLKDSKPTALVVSYYVWSLVGHGFVVLGFVAFIICVRTFWAILYVRWKHKTLTVFLAPCCVDSTLALRNKMTLLGGYRWQDGKLYYTASTLKAFGLLRMEEEDGTAFVVQHKLHWVEVPSDNLFAIGLVVGEGVEPCGERLCTGVVSFFEQDVGGGPTPMGIRRSLFIRGRNKIAEAQRRLSVVPTSAKK</sequence>
<feature type="transmembrane region" description="Helical" evidence="1">
    <location>
        <begin position="157"/>
        <end position="173"/>
    </location>
</feature>
<name>A0ABD3G2H7_9STRA</name>
<protein>
    <submittedName>
        <fullName evidence="2">Uncharacterized protein</fullName>
    </submittedName>
</protein>
<evidence type="ECO:0000313" key="2">
    <source>
        <dbReference type="EMBL" id="KAL3672766.1"/>
    </source>
</evidence>
<keyword evidence="1" id="KW-1133">Transmembrane helix</keyword>
<feature type="transmembrane region" description="Helical" evidence="1">
    <location>
        <begin position="328"/>
        <end position="354"/>
    </location>
</feature>
<feature type="transmembrane region" description="Helical" evidence="1">
    <location>
        <begin position="287"/>
        <end position="308"/>
    </location>
</feature>
<keyword evidence="1" id="KW-0812">Transmembrane</keyword>
<feature type="transmembrane region" description="Helical" evidence="1">
    <location>
        <begin position="222"/>
        <end position="241"/>
    </location>
</feature>
<proteinExistence type="predicted"/>
<keyword evidence="1" id="KW-0472">Membrane</keyword>